<feature type="transmembrane region" description="Helical" evidence="1">
    <location>
        <begin position="39"/>
        <end position="59"/>
    </location>
</feature>
<dbReference type="NCBIfam" id="NF046080">
    <property type="entry name" value="PID_CTERM"/>
    <property type="match status" value="1"/>
</dbReference>
<keyword evidence="1" id="KW-1133">Transmembrane helix</keyword>
<evidence type="ECO:0000313" key="3">
    <source>
        <dbReference type="Proteomes" id="UP000291142"/>
    </source>
</evidence>
<evidence type="ECO:0000313" key="2">
    <source>
        <dbReference type="EMBL" id="TBN03964.1"/>
    </source>
</evidence>
<reference evidence="2 3" key="1">
    <citation type="submission" date="2019-02" db="EMBL/GenBank/DDBJ databases">
        <title>Hyunsoonleella sp., isolated from marine sediment.</title>
        <authorList>
            <person name="Liu B.-T."/>
        </authorList>
    </citation>
    <scope>NUCLEOTIDE SEQUENCE [LARGE SCALE GENOMIC DNA]</scope>
    <source>
        <strain evidence="2 3">T58</strain>
    </source>
</reference>
<dbReference type="InterPro" id="IPR058207">
    <property type="entry name" value="PID_CTERM"/>
</dbReference>
<keyword evidence="1" id="KW-0812">Transmembrane</keyword>
<sequence length="66" mass="6939">MMIQTKRILASILFVLISFVCVAQGGGNPLPPPPQPPPPVGLPIDGGIFVGVLVALFYGGKKLLKR</sequence>
<accession>A0A4Q9FJ85</accession>
<evidence type="ECO:0000256" key="1">
    <source>
        <dbReference type="SAM" id="Phobius"/>
    </source>
</evidence>
<dbReference type="RefSeq" id="WP_130964034.1">
    <property type="nucleotide sequence ID" value="NZ_SIRT01000005.1"/>
</dbReference>
<dbReference type="EMBL" id="SIRT01000005">
    <property type="protein sequence ID" value="TBN03964.1"/>
    <property type="molecule type" value="Genomic_DNA"/>
</dbReference>
<organism evidence="2 3">
    <name type="scientific">Hyunsoonleella flava</name>
    <dbReference type="NCBI Taxonomy" id="2527939"/>
    <lineage>
        <taxon>Bacteria</taxon>
        <taxon>Pseudomonadati</taxon>
        <taxon>Bacteroidota</taxon>
        <taxon>Flavobacteriia</taxon>
        <taxon>Flavobacteriales</taxon>
        <taxon>Flavobacteriaceae</taxon>
    </lineage>
</organism>
<dbReference type="Proteomes" id="UP000291142">
    <property type="component" value="Unassembled WGS sequence"/>
</dbReference>
<comment type="caution">
    <text evidence="2">The sequence shown here is derived from an EMBL/GenBank/DDBJ whole genome shotgun (WGS) entry which is preliminary data.</text>
</comment>
<keyword evidence="1" id="KW-0472">Membrane</keyword>
<gene>
    <name evidence="2" type="ORF">EYD45_08085</name>
</gene>
<dbReference type="AlphaFoldDB" id="A0A4Q9FJ85"/>
<name>A0A4Q9FJ85_9FLAO</name>
<protein>
    <submittedName>
        <fullName evidence="2">Uncharacterized protein</fullName>
    </submittedName>
</protein>
<keyword evidence="3" id="KW-1185">Reference proteome</keyword>
<proteinExistence type="predicted"/>